<protein>
    <submittedName>
        <fullName evidence="6">4Fe-4S binding protein</fullName>
    </submittedName>
</protein>
<dbReference type="EMBL" id="CP062796">
    <property type="protein sequence ID" value="QUL98203.1"/>
    <property type="molecule type" value="Genomic_DNA"/>
</dbReference>
<evidence type="ECO:0000256" key="2">
    <source>
        <dbReference type="ARBA" id="ARBA00022723"/>
    </source>
</evidence>
<keyword evidence="3" id="KW-0408">Iron</keyword>
<reference evidence="6" key="2">
    <citation type="journal article" date="2023" name="Biology">
        <title>Prokaryotic Life Associated with Coal-Fire Gas Vents Revealed by Metagenomics.</title>
        <authorList>
            <person name="Kadnikov V.V."/>
            <person name="Mardanov A.V."/>
            <person name="Beletsky A.V."/>
            <person name="Karnachuk O.V."/>
            <person name="Ravin N.V."/>
        </authorList>
    </citation>
    <scope>NUCLEOTIDE SEQUENCE</scope>
    <source>
        <strain evidence="6">Bu02</strain>
    </source>
</reference>
<evidence type="ECO:0000256" key="1">
    <source>
        <dbReference type="ARBA" id="ARBA00022485"/>
    </source>
</evidence>
<name>A0AAT9LCF9_9FIRM</name>
<sequence>MILIDPEKCTGCGTCVPYCTVGAIEVEDGLAIVDPHRCTDCYVCIRNQVCPSKAMGPGPLETFYDVFRHVLSDPTETTADTGVPGRGTEEAKTNDVTGRFGKNEAGFAIDMGRPGVGVRMKDVETVAKAVIKAGLKLEDAAHSPLGKVLDITTGEMDPGIKDHYLLSIIIEGKCPLEKMRDVLKALREVEDKIDTVFSVGLILRTDENGYNPYLSVLEEFGIKPIRGKVNVGLGRPLVP</sequence>
<keyword evidence="1" id="KW-0004">4Fe-4S</keyword>
<evidence type="ECO:0000313" key="6">
    <source>
        <dbReference type="EMBL" id="QUL98203.1"/>
    </source>
</evidence>
<dbReference type="PANTHER" id="PTHR43687">
    <property type="entry name" value="ADENYLYLSULFATE REDUCTASE, BETA SUBUNIT"/>
    <property type="match status" value="1"/>
</dbReference>
<reference evidence="6" key="1">
    <citation type="submission" date="2020-10" db="EMBL/GenBank/DDBJ databases">
        <authorList>
            <person name="Kadnikov V."/>
            <person name="Beletsky A.V."/>
            <person name="Mardanov A.V."/>
            <person name="Karnachuk O.V."/>
            <person name="Ravin N.V."/>
        </authorList>
    </citation>
    <scope>NUCLEOTIDE SEQUENCE</scope>
    <source>
        <strain evidence="6">Bu02</strain>
    </source>
</reference>
<dbReference type="InterPro" id="IPR017896">
    <property type="entry name" value="4Fe4S_Fe-S-bd"/>
</dbReference>
<dbReference type="PANTHER" id="PTHR43687:SF1">
    <property type="entry name" value="FERREDOXIN III"/>
    <property type="match status" value="1"/>
</dbReference>
<dbReference type="InterPro" id="IPR050572">
    <property type="entry name" value="Fe-S_Ferredoxin"/>
</dbReference>
<evidence type="ECO:0000259" key="5">
    <source>
        <dbReference type="PROSITE" id="PS51379"/>
    </source>
</evidence>
<feature type="domain" description="4Fe-4S ferredoxin-type" evidence="5">
    <location>
        <begin position="1"/>
        <end position="29"/>
    </location>
</feature>
<dbReference type="KEGG" id="fcz:IMF26_09195"/>
<dbReference type="PROSITE" id="PS51379">
    <property type="entry name" value="4FE4S_FER_2"/>
    <property type="match status" value="2"/>
</dbReference>
<accession>A0AAT9LCF9</accession>
<proteinExistence type="predicted"/>
<dbReference type="GO" id="GO:0046872">
    <property type="term" value="F:metal ion binding"/>
    <property type="evidence" value="ECO:0007669"/>
    <property type="project" value="UniProtKB-KW"/>
</dbReference>
<dbReference type="Gene3D" id="3.30.70.20">
    <property type="match status" value="1"/>
</dbReference>
<dbReference type="AlphaFoldDB" id="A0AAT9LCF9"/>
<keyword evidence="2" id="KW-0479">Metal-binding</keyword>
<gene>
    <name evidence="6" type="ORF">IMF26_09195</name>
</gene>
<feature type="domain" description="4Fe-4S ferredoxin-type" evidence="5">
    <location>
        <begin position="31"/>
        <end position="60"/>
    </location>
</feature>
<dbReference type="SUPFAM" id="SSF54862">
    <property type="entry name" value="4Fe-4S ferredoxins"/>
    <property type="match status" value="1"/>
</dbReference>
<evidence type="ECO:0000256" key="4">
    <source>
        <dbReference type="ARBA" id="ARBA00023014"/>
    </source>
</evidence>
<dbReference type="Pfam" id="PF00037">
    <property type="entry name" value="Fer4"/>
    <property type="match status" value="1"/>
</dbReference>
<organism evidence="6">
    <name type="scientific">Candidatus Fermentithermobacillus carboniphilus</name>
    <dbReference type="NCBI Taxonomy" id="3085328"/>
    <lineage>
        <taxon>Bacteria</taxon>
        <taxon>Bacillati</taxon>
        <taxon>Bacillota</taxon>
        <taxon>Candidatus Fermentithermobacillia</taxon>
        <taxon>Candidatus Fermentithermobacillales</taxon>
        <taxon>Candidatus Fermentithermobacillaceae</taxon>
        <taxon>Candidatus Fermentithermobacillus</taxon>
    </lineage>
</organism>
<evidence type="ECO:0000256" key="3">
    <source>
        <dbReference type="ARBA" id="ARBA00023004"/>
    </source>
</evidence>
<dbReference type="GO" id="GO:0051539">
    <property type="term" value="F:4 iron, 4 sulfur cluster binding"/>
    <property type="evidence" value="ECO:0007669"/>
    <property type="project" value="UniProtKB-KW"/>
</dbReference>
<keyword evidence="4" id="KW-0411">Iron-sulfur</keyword>